<dbReference type="InterPro" id="IPR018108">
    <property type="entry name" value="MCP_transmembrane"/>
</dbReference>
<keyword evidence="4 8" id="KW-0812">Transmembrane</keyword>
<accession>A0AA38LP41</accession>
<organism evidence="10 11">
    <name type="scientific">Taxus chinensis</name>
    <name type="common">Chinese yew</name>
    <name type="synonym">Taxus wallichiana var. chinensis</name>
    <dbReference type="NCBI Taxonomy" id="29808"/>
    <lineage>
        <taxon>Eukaryota</taxon>
        <taxon>Viridiplantae</taxon>
        <taxon>Streptophyta</taxon>
        <taxon>Embryophyta</taxon>
        <taxon>Tracheophyta</taxon>
        <taxon>Spermatophyta</taxon>
        <taxon>Pinopsida</taxon>
        <taxon>Pinidae</taxon>
        <taxon>Conifers II</taxon>
        <taxon>Cupressales</taxon>
        <taxon>Taxaceae</taxon>
        <taxon>Taxus</taxon>
    </lineage>
</organism>
<dbReference type="AlphaFoldDB" id="A0AA38LP41"/>
<keyword evidence="6" id="KW-1133">Transmembrane helix</keyword>
<evidence type="ECO:0000256" key="7">
    <source>
        <dbReference type="ARBA" id="ARBA00023136"/>
    </source>
</evidence>
<dbReference type="OMA" id="IPCELQM"/>
<dbReference type="Gene3D" id="1.50.40.10">
    <property type="entry name" value="Mitochondrial carrier domain"/>
    <property type="match status" value="1"/>
</dbReference>
<feature type="non-terminal residue" evidence="10">
    <location>
        <position position="89"/>
    </location>
</feature>
<evidence type="ECO:0000256" key="3">
    <source>
        <dbReference type="ARBA" id="ARBA00022448"/>
    </source>
</evidence>
<evidence type="ECO:0000256" key="9">
    <source>
        <dbReference type="RuleBase" id="RU000488"/>
    </source>
</evidence>
<protein>
    <submittedName>
        <fullName evidence="10">Uncharacterized protein</fullName>
    </submittedName>
</protein>
<evidence type="ECO:0000313" key="10">
    <source>
        <dbReference type="EMBL" id="KAH9331161.1"/>
    </source>
</evidence>
<feature type="repeat" description="Solcar" evidence="8">
    <location>
        <begin position="32"/>
        <end position="89"/>
    </location>
</feature>
<comment type="similarity">
    <text evidence="2 9">Belongs to the mitochondrial carrier (TC 2.A.29) family.</text>
</comment>
<comment type="subcellular location">
    <subcellularLocation>
        <location evidence="1">Membrane</location>
        <topology evidence="1">Multi-pass membrane protein</topology>
    </subcellularLocation>
</comment>
<dbReference type="Pfam" id="PF00153">
    <property type="entry name" value="Mito_carr"/>
    <property type="match status" value="1"/>
</dbReference>
<evidence type="ECO:0000313" key="11">
    <source>
        <dbReference type="Proteomes" id="UP000824469"/>
    </source>
</evidence>
<dbReference type="GO" id="GO:0016020">
    <property type="term" value="C:membrane"/>
    <property type="evidence" value="ECO:0007669"/>
    <property type="project" value="UniProtKB-SubCell"/>
</dbReference>
<feature type="non-terminal residue" evidence="10">
    <location>
        <position position="1"/>
    </location>
</feature>
<evidence type="ECO:0000256" key="1">
    <source>
        <dbReference type="ARBA" id="ARBA00004141"/>
    </source>
</evidence>
<evidence type="ECO:0000256" key="8">
    <source>
        <dbReference type="PROSITE-ProRule" id="PRU00282"/>
    </source>
</evidence>
<evidence type="ECO:0000256" key="2">
    <source>
        <dbReference type="ARBA" id="ARBA00006375"/>
    </source>
</evidence>
<keyword evidence="5" id="KW-0677">Repeat</keyword>
<evidence type="ECO:0000256" key="6">
    <source>
        <dbReference type="ARBA" id="ARBA00022989"/>
    </source>
</evidence>
<dbReference type="SUPFAM" id="SSF103506">
    <property type="entry name" value="Mitochondrial carrier"/>
    <property type="match status" value="1"/>
</dbReference>
<dbReference type="PANTHER" id="PTHR45667">
    <property type="entry name" value="S-ADENOSYLMETHIONINE MITOCHONDRIAL CARRIER PROTEIN"/>
    <property type="match status" value="1"/>
</dbReference>
<dbReference type="InterPro" id="IPR023395">
    <property type="entry name" value="MCP_dom_sf"/>
</dbReference>
<proteinExistence type="inferred from homology"/>
<dbReference type="EMBL" id="JAHRHJ020000001">
    <property type="protein sequence ID" value="KAH9331161.1"/>
    <property type="molecule type" value="Genomic_DNA"/>
</dbReference>
<keyword evidence="3 9" id="KW-0813">Transport</keyword>
<comment type="caution">
    <text evidence="10">The sequence shown here is derived from an EMBL/GenBank/DDBJ whole genome shotgun (WGS) entry which is preliminary data.</text>
</comment>
<evidence type="ECO:0000256" key="5">
    <source>
        <dbReference type="ARBA" id="ARBA00022737"/>
    </source>
</evidence>
<dbReference type="Proteomes" id="UP000824469">
    <property type="component" value="Unassembled WGS sequence"/>
</dbReference>
<sequence length="89" mass="9349">ILKRQNVSIPCELQMKLASATMGVQKQFDFFRTLCEGAIAGATAGVVVESVLYPIDTIKTRLQAARAGGKIILKGLYSGIGGNLAGVLP</sequence>
<dbReference type="PROSITE" id="PS50920">
    <property type="entry name" value="SOLCAR"/>
    <property type="match status" value="1"/>
</dbReference>
<gene>
    <name evidence="10" type="ORF">KI387_003269</name>
</gene>
<evidence type="ECO:0000256" key="4">
    <source>
        <dbReference type="ARBA" id="ARBA00022692"/>
    </source>
</evidence>
<keyword evidence="11" id="KW-1185">Reference proteome</keyword>
<keyword evidence="7 8" id="KW-0472">Membrane</keyword>
<name>A0AA38LP41_TAXCH</name>
<reference evidence="10 11" key="1">
    <citation type="journal article" date="2021" name="Nat. Plants">
        <title>The Taxus genome provides insights into paclitaxel biosynthesis.</title>
        <authorList>
            <person name="Xiong X."/>
            <person name="Gou J."/>
            <person name="Liao Q."/>
            <person name="Li Y."/>
            <person name="Zhou Q."/>
            <person name="Bi G."/>
            <person name="Li C."/>
            <person name="Du R."/>
            <person name="Wang X."/>
            <person name="Sun T."/>
            <person name="Guo L."/>
            <person name="Liang H."/>
            <person name="Lu P."/>
            <person name="Wu Y."/>
            <person name="Zhang Z."/>
            <person name="Ro D.K."/>
            <person name="Shang Y."/>
            <person name="Huang S."/>
            <person name="Yan J."/>
        </authorList>
    </citation>
    <scope>NUCLEOTIDE SEQUENCE [LARGE SCALE GENOMIC DNA]</scope>
    <source>
        <strain evidence="10">Ta-2019</strain>
    </source>
</reference>